<evidence type="ECO:0000313" key="5">
    <source>
        <dbReference type="EMBL" id="VTP65897.1"/>
    </source>
</evidence>
<dbReference type="GO" id="GO:0015628">
    <property type="term" value="P:protein secretion by the type II secretion system"/>
    <property type="evidence" value="ECO:0007669"/>
    <property type="project" value="TreeGrafter"/>
</dbReference>
<reference evidence="5 6" key="1">
    <citation type="submission" date="2019-05" db="EMBL/GenBank/DDBJ databases">
        <authorList>
            <consortium name="Pathogen Informatics"/>
        </authorList>
    </citation>
    <scope>NUCLEOTIDE SEQUENCE [LARGE SCALE GENOMIC DNA]</scope>
    <source>
        <strain evidence="5 6">NCTC13032</strain>
    </source>
</reference>
<dbReference type="PANTHER" id="PTHR30258">
    <property type="entry name" value="TYPE II SECRETION SYSTEM PROTEIN GSPE-RELATED"/>
    <property type="match status" value="1"/>
</dbReference>
<dbReference type="InterPro" id="IPR027417">
    <property type="entry name" value="P-loop_NTPase"/>
</dbReference>
<gene>
    <name evidence="5" type="primary">gspE_4</name>
    <name evidence="5" type="ORF">NCTC13032_02258</name>
</gene>
<keyword evidence="3" id="KW-0067">ATP-binding</keyword>
<dbReference type="AlphaFoldDB" id="A0A4U9HNU5"/>
<comment type="similarity">
    <text evidence="1">Belongs to the GSP E family.</text>
</comment>
<protein>
    <submittedName>
        <fullName evidence="5">Type II traffic warden ATPase</fullName>
    </submittedName>
</protein>
<accession>A0A4U9HNU5</accession>
<dbReference type="Gene3D" id="3.40.50.300">
    <property type="entry name" value="P-loop containing nucleotide triphosphate hydrolases"/>
    <property type="match status" value="1"/>
</dbReference>
<dbReference type="GO" id="GO:0016887">
    <property type="term" value="F:ATP hydrolysis activity"/>
    <property type="evidence" value="ECO:0007669"/>
    <property type="project" value="TreeGrafter"/>
</dbReference>
<sequence length="135" mass="14843">MGLESFLIGSSLLGVIAPASGATAVYHCRTTSPLDDNEKALFSFMDTPPKAIYRAVGCEHCRQSGYQGRAGIHEFLVVDSTMRRAIHEDKDEMSIETELFRQAYSLRENGLLKVISGVTSLEEVMRVTAERGGDE</sequence>
<evidence type="ECO:0000256" key="2">
    <source>
        <dbReference type="ARBA" id="ARBA00022741"/>
    </source>
</evidence>
<evidence type="ECO:0000256" key="1">
    <source>
        <dbReference type="ARBA" id="ARBA00006611"/>
    </source>
</evidence>
<name>A0A4U9HNU5_9ENTR</name>
<dbReference type="InterPro" id="IPR001482">
    <property type="entry name" value="T2SS/T4SS_dom"/>
</dbReference>
<dbReference type="EMBL" id="LR590464">
    <property type="protein sequence ID" value="VTP65897.1"/>
    <property type="molecule type" value="Genomic_DNA"/>
</dbReference>
<dbReference type="Proteomes" id="UP000310719">
    <property type="component" value="Chromosome"/>
</dbReference>
<proteinExistence type="inferred from homology"/>
<keyword evidence="2" id="KW-0547">Nucleotide-binding</keyword>
<feature type="domain" description="Bacterial type II secretion system protein E" evidence="4">
    <location>
        <begin position="1"/>
        <end position="126"/>
    </location>
</feature>
<dbReference type="GO" id="GO:0015627">
    <property type="term" value="C:type II protein secretion system complex"/>
    <property type="evidence" value="ECO:0007669"/>
    <property type="project" value="TreeGrafter"/>
</dbReference>
<dbReference type="GO" id="GO:0005524">
    <property type="term" value="F:ATP binding"/>
    <property type="evidence" value="ECO:0007669"/>
    <property type="project" value="UniProtKB-KW"/>
</dbReference>
<dbReference type="PANTHER" id="PTHR30258:SF27">
    <property type="entry name" value="BACTERIOPHAGE ADSORPTION PROTEIN B-RELATED"/>
    <property type="match status" value="1"/>
</dbReference>
<dbReference type="GO" id="GO:0005886">
    <property type="term" value="C:plasma membrane"/>
    <property type="evidence" value="ECO:0007669"/>
    <property type="project" value="TreeGrafter"/>
</dbReference>
<organism evidence="5 6">
    <name type="scientific">Leclercia adecarboxylata</name>
    <dbReference type="NCBI Taxonomy" id="83655"/>
    <lineage>
        <taxon>Bacteria</taxon>
        <taxon>Pseudomonadati</taxon>
        <taxon>Pseudomonadota</taxon>
        <taxon>Gammaproteobacteria</taxon>
        <taxon>Enterobacterales</taxon>
        <taxon>Enterobacteriaceae</taxon>
        <taxon>Leclercia</taxon>
    </lineage>
</organism>
<evidence type="ECO:0000313" key="6">
    <source>
        <dbReference type="Proteomes" id="UP000310719"/>
    </source>
</evidence>
<dbReference type="SUPFAM" id="SSF52540">
    <property type="entry name" value="P-loop containing nucleoside triphosphate hydrolases"/>
    <property type="match status" value="1"/>
</dbReference>
<dbReference type="Pfam" id="PF00437">
    <property type="entry name" value="T2SSE"/>
    <property type="match status" value="1"/>
</dbReference>
<evidence type="ECO:0000256" key="3">
    <source>
        <dbReference type="ARBA" id="ARBA00022840"/>
    </source>
</evidence>
<evidence type="ECO:0000259" key="4">
    <source>
        <dbReference type="Pfam" id="PF00437"/>
    </source>
</evidence>